<feature type="region of interest" description="Disordered" evidence="1">
    <location>
        <begin position="103"/>
        <end position="260"/>
    </location>
</feature>
<evidence type="ECO:0000313" key="2">
    <source>
        <dbReference type="EMBL" id="OEL14763.1"/>
    </source>
</evidence>
<sequence length="291" mass="29467">MATATAAVVVGVERDPALVSAAQILVSLRSRKLKAPPEWGAPTRAAGEAAQASSSASPATAPALDLELELREGGWGKRRRRSGGRRRSLVPCMKALQEMRLAALASASGGEERGDEAPARSPVEAAAGSGLPSTSSADRGAARTQPRPQRHAADEKAAAQPQEAKGLGAAPAAKEPMKASSPDTPLDYGGGSRASSSADDAARPKVKRKGPGARGSGGGAASSADDDEGCSSPAKRARVASSVLDTADEEKPIPTEEQSMQIETAASSGKGILFDLNFPPPIDDGACPDAC</sequence>
<feature type="region of interest" description="Disordered" evidence="1">
    <location>
        <begin position="33"/>
        <end position="65"/>
    </location>
</feature>
<name>A0A1E5UPH5_9POAL</name>
<evidence type="ECO:0000313" key="3">
    <source>
        <dbReference type="Proteomes" id="UP000095767"/>
    </source>
</evidence>
<feature type="compositionally biased region" description="Basic residues" evidence="1">
    <location>
        <begin position="76"/>
        <end position="88"/>
    </location>
</feature>
<organism evidence="2 3">
    <name type="scientific">Dichanthelium oligosanthes</name>
    <dbReference type="NCBI Taxonomy" id="888268"/>
    <lineage>
        <taxon>Eukaryota</taxon>
        <taxon>Viridiplantae</taxon>
        <taxon>Streptophyta</taxon>
        <taxon>Embryophyta</taxon>
        <taxon>Tracheophyta</taxon>
        <taxon>Spermatophyta</taxon>
        <taxon>Magnoliopsida</taxon>
        <taxon>Liliopsida</taxon>
        <taxon>Poales</taxon>
        <taxon>Poaceae</taxon>
        <taxon>PACMAD clade</taxon>
        <taxon>Panicoideae</taxon>
        <taxon>Panicodae</taxon>
        <taxon>Paniceae</taxon>
        <taxon>Dichantheliinae</taxon>
        <taxon>Dichanthelium</taxon>
    </lineage>
</organism>
<reference evidence="2 3" key="1">
    <citation type="submission" date="2016-09" db="EMBL/GenBank/DDBJ databases">
        <title>The draft genome of Dichanthelium oligosanthes: A C3 panicoid grass species.</title>
        <authorList>
            <person name="Studer A.J."/>
            <person name="Schnable J.C."/>
            <person name="Brutnell T.P."/>
        </authorList>
    </citation>
    <scope>NUCLEOTIDE SEQUENCE [LARGE SCALE GENOMIC DNA]</scope>
    <source>
        <strain evidence="3">cv. Kellogg 1175</strain>
        <tissue evidence="2">Leaf</tissue>
    </source>
</reference>
<dbReference type="AlphaFoldDB" id="A0A1E5UPH5"/>
<proteinExistence type="predicted"/>
<comment type="caution">
    <text evidence="2">The sequence shown here is derived from an EMBL/GenBank/DDBJ whole genome shotgun (WGS) entry which is preliminary data.</text>
</comment>
<feature type="compositionally biased region" description="Low complexity" evidence="1">
    <location>
        <begin position="45"/>
        <end position="65"/>
    </location>
</feature>
<dbReference type="Proteomes" id="UP000095767">
    <property type="component" value="Unassembled WGS sequence"/>
</dbReference>
<protein>
    <submittedName>
        <fullName evidence="2">Uncharacterized protein</fullName>
    </submittedName>
</protein>
<feature type="region of interest" description="Disordered" evidence="1">
    <location>
        <begin position="72"/>
        <end position="91"/>
    </location>
</feature>
<gene>
    <name evidence="2" type="ORF">BAE44_0024218</name>
</gene>
<accession>A0A1E5UPH5</accession>
<keyword evidence="3" id="KW-1185">Reference proteome</keyword>
<dbReference type="EMBL" id="LWDX02069066">
    <property type="protein sequence ID" value="OEL14763.1"/>
    <property type="molecule type" value="Genomic_DNA"/>
</dbReference>
<evidence type="ECO:0000256" key="1">
    <source>
        <dbReference type="SAM" id="MobiDB-lite"/>
    </source>
</evidence>
<dbReference type="OrthoDB" id="696849at2759"/>